<dbReference type="Pfam" id="PF04273">
    <property type="entry name" value="BLH_phosphatase"/>
    <property type="match status" value="1"/>
</dbReference>
<organism evidence="9 10">
    <name type="scientific">Nitrosomonas communis</name>
    <dbReference type="NCBI Taxonomy" id="44574"/>
    <lineage>
        <taxon>Bacteria</taxon>
        <taxon>Pseudomonadati</taxon>
        <taxon>Pseudomonadota</taxon>
        <taxon>Betaproteobacteria</taxon>
        <taxon>Nitrosomonadales</taxon>
        <taxon>Nitrosomonadaceae</taxon>
        <taxon>Nitrosomonas</taxon>
    </lineage>
</organism>
<evidence type="ECO:0000256" key="2">
    <source>
        <dbReference type="ARBA" id="ARBA00022630"/>
    </source>
</evidence>
<evidence type="ECO:0000259" key="7">
    <source>
        <dbReference type="Pfam" id="PF04273"/>
    </source>
</evidence>
<evidence type="ECO:0000256" key="6">
    <source>
        <dbReference type="ARBA" id="ARBA00023002"/>
    </source>
</evidence>
<evidence type="ECO:0000313" key="10">
    <source>
        <dbReference type="Proteomes" id="UP000183454"/>
    </source>
</evidence>
<dbReference type="NCBIfam" id="TIGR01244">
    <property type="entry name" value="TIGR01244 family sulfur transferase"/>
    <property type="match status" value="1"/>
</dbReference>
<name>A0A1H2RDE7_9PROT</name>
<accession>A0A1H2RDE7</accession>
<dbReference type="InterPro" id="IPR015904">
    <property type="entry name" value="Sulphide_quinone_reductase"/>
</dbReference>
<dbReference type="EMBL" id="FNNH01000004">
    <property type="protein sequence ID" value="SDW17437.1"/>
    <property type="molecule type" value="Genomic_DNA"/>
</dbReference>
<evidence type="ECO:0000256" key="5">
    <source>
        <dbReference type="ARBA" id="ARBA00022946"/>
    </source>
</evidence>
<evidence type="ECO:0000256" key="3">
    <source>
        <dbReference type="ARBA" id="ARBA00022719"/>
    </source>
</evidence>
<dbReference type="InterPro" id="IPR005939">
    <property type="entry name" value="BLH_phosphatase-like"/>
</dbReference>
<feature type="domain" description="FAD/NAD(P)-binding" evidence="8">
    <location>
        <begin position="161"/>
        <end position="285"/>
    </location>
</feature>
<dbReference type="GO" id="GO:0070221">
    <property type="term" value="P:sulfide oxidation, using sulfide:quinone oxidoreductase"/>
    <property type="evidence" value="ECO:0007669"/>
    <property type="project" value="TreeGrafter"/>
</dbReference>
<dbReference type="SUPFAM" id="SSF51905">
    <property type="entry name" value="FAD/NAD(P)-binding domain"/>
    <property type="match status" value="2"/>
</dbReference>
<keyword evidence="5" id="KW-0809">Transit peptide</keyword>
<dbReference type="Gene3D" id="3.50.50.60">
    <property type="entry name" value="FAD/NAD(P)-binding domain"/>
    <property type="match status" value="2"/>
</dbReference>
<evidence type="ECO:0000256" key="4">
    <source>
        <dbReference type="ARBA" id="ARBA00022827"/>
    </source>
</evidence>
<sequence length="563" mass="61067">MGIITTKLDEKLSVSGQIGLDDLPEIAAAGYQSVICNRPDYEGGEAQPTNAQLQQAARSLGLQFVYLPVEIGAVSTEKSEAFNKLLLELPGPVLAFCKSGSRPKALYQMAKQKQEKPAGEAESVTAACSWTGEAPATAQLSSPSAVKRQPAVPACNWGNAFDIVVIGGGAAGIGVTASLLHRQPSLRIAIIEPSDKHYYQPAWTLVGGGAYDIKDTVRNMVDVIPPKAEWVQAAASGFDPDHNLVHLADGRSIGYHQLIVCPGIRLAWEKIEGIQQTLGKNGVTSNYQFELAPYTWSLTQTLKRGKALFTQPPMPIKCAGAPQKAMYLSCDYWLHQGVLDNMEVEFDSAAAVLFGVADFVPPLMKYVQRYHAKLVFNSNLIKVDGANKIATFEIKDSEGKVSRVDKPFDMLHVTPPQVAPDFLSNSPLADAAGFCEVNPITLQHVRYSNIFSLGDACSSPNAKTAAAARKQIVIVADNLLAAREGKELPDVYDGYGACPLTVEKGKVILAEFGFGGKLLPTFPLDPTVPRQFAWFLKAKVFPWLYWNGMLKGREWLTRSTNVS</sequence>
<dbReference type="FunFam" id="3.50.50.60:FF:000034">
    <property type="entry name" value="sulfide:quinone oxidoreductase, mitochondrial"/>
    <property type="match status" value="1"/>
</dbReference>
<evidence type="ECO:0000256" key="1">
    <source>
        <dbReference type="ARBA" id="ARBA00001974"/>
    </source>
</evidence>
<feature type="domain" description="Beta-lactamase hydrolase-like protein phosphatase-like" evidence="7">
    <location>
        <begin position="8"/>
        <end position="110"/>
    </location>
</feature>
<dbReference type="PANTHER" id="PTHR10632:SF2">
    <property type="entry name" value="SULFIDE:QUINONE OXIDOREDUCTASE, MITOCHONDRIAL"/>
    <property type="match status" value="1"/>
</dbReference>
<dbReference type="RefSeq" id="WP_074665257.1">
    <property type="nucleotide sequence ID" value="NZ_FNNH01000004.1"/>
</dbReference>
<dbReference type="AlphaFoldDB" id="A0A1H2RDE7"/>
<dbReference type="Gene3D" id="3.90.190.10">
    <property type="entry name" value="Protein tyrosine phosphatase superfamily"/>
    <property type="match status" value="1"/>
</dbReference>
<evidence type="ECO:0000313" key="9">
    <source>
        <dbReference type="EMBL" id="SDW17437.1"/>
    </source>
</evidence>
<keyword evidence="3" id="KW-0874">Quinone</keyword>
<dbReference type="GO" id="GO:0071949">
    <property type="term" value="F:FAD binding"/>
    <property type="evidence" value="ECO:0007669"/>
    <property type="project" value="TreeGrafter"/>
</dbReference>
<proteinExistence type="predicted"/>
<gene>
    <name evidence="9" type="ORF">SAMN05421882_100485</name>
</gene>
<comment type="cofactor">
    <cofactor evidence="1">
        <name>FAD</name>
        <dbReference type="ChEBI" id="CHEBI:57692"/>
    </cofactor>
</comment>
<dbReference type="PANTHER" id="PTHR10632">
    <property type="entry name" value="SULFIDE:QUINONE OXIDOREDUCTASE"/>
    <property type="match status" value="1"/>
</dbReference>
<dbReference type="GO" id="GO:0070224">
    <property type="term" value="F:sulfide:quinone oxidoreductase activity"/>
    <property type="evidence" value="ECO:0007669"/>
    <property type="project" value="TreeGrafter"/>
</dbReference>
<dbReference type="InterPro" id="IPR029021">
    <property type="entry name" value="Prot-tyrosine_phosphatase-like"/>
</dbReference>
<dbReference type="InterPro" id="IPR036188">
    <property type="entry name" value="FAD/NAD-bd_sf"/>
</dbReference>
<dbReference type="InterPro" id="IPR023753">
    <property type="entry name" value="FAD/NAD-binding_dom"/>
</dbReference>
<reference evidence="9 10" key="1">
    <citation type="submission" date="2016-10" db="EMBL/GenBank/DDBJ databases">
        <authorList>
            <person name="de Groot N.N."/>
        </authorList>
    </citation>
    <scope>NUCLEOTIDE SEQUENCE [LARGE SCALE GENOMIC DNA]</scope>
    <source>
        <strain evidence="9 10">Nm110</strain>
    </source>
</reference>
<keyword evidence="2" id="KW-0285">Flavoprotein</keyword>
<evidence type="ECO:0000259" key="8">
    <source>
        <dbReference type="Pfam" id="PF07992"/>
    </source>
</evidence>
<dbReference type="Proteomes" id="UP000183454">
    <property type="component" value="Unassembled WGS sequence"/>
</dbReference>
<dbReference type="GO" id="GO:0016787">
    <property type="term" value="F:hydrolase activity"/>
    <property type="evidence" value="ECO:0007669"/>
    <property type="project" value="InterPro"/>
</dbReference>
<keyword evidence="6" id="KW-0560">Oxidoreductase</keyword>
<dbReference type="Pfam" id="PF07992">
    <property type="entry name" value="Pyr_redox_2"/>
    <property type="match status" value="1"/>
</dbReference>
<keyword evidence="4" id="KW-0274">FAD</keyword>
<protein>
    <submittedName>
        <fullName evidence="9">Sulfide:quinone oxidoreductase</fullName>
    </submittedName>
</protein>
<dbReference type="GO" id="GO:0048038">
    <property type="term" value="F:quinone binding"/>
    <property type="evidence" value="ECO:0007669"/>
    <property type="project" value="UniProtKB-KW"/>
</dbReference>